<protein>
    <recommendedName>
        <fullName evidence="5">Peptidase S74 domain-containing protein</fullName>
    </recommendedName>
</protein>
<evidence type="ECO:0000256" key="1">
    <source>
        <dbReference type="SAM" id="MobiDB-lite"/>
    </source>
</evidence>
<gene>
    <name evidence="3" type="ORF">GCM10022388_04410</name>
</gene>
<feature type="chain" id="PRO_5045825100" description="Peptidase S74 domain-containing protein" evidence="2">
    <location>
        <begin position="19"/>
        <end position="652"/>
    </location>
</feature>
<sequence length="652" mass="69086">MKNITTFLLIFISFNAPAQIGVNTTVPNGMLDVSSTTNGLLIPRVALTANNIALPVVNPQGGALSISTMVYNTNPVTGVNGVSTGYHYWDGARWVSFTGNNSRDWSLNGNTSTNDPAVPGTYGTSTITATENFLGTTDANDIVFGTNNIERFRVKQTSGFVGFGTANPLYRVHASTPTPSAIGSYSENTYIGNADGIGLYGRALNNPGYGYGGFFEGSYMGVRSNNIGGTYTGGAFGGYFTSSGNAGIRYGVYGYGSGSPTNYGGYFEALGGTNNYGLVVANGNTGIGTTAPDRAKLQTQGAVGNTVATFNLGVNSLGMAMVSDWPGIYFNSYYNGGVRQMSGANYPAMFNYNPGGQFEFSLNNTANTVAGNLAGGTFSNRFTIHRDLGATLFYTNTTATALNVVSGGHGTNLSFFSLGATLAVPEAGKGITSAGEYVGVEGRSNYGFSTTIDRMGGLFYVSGTGVNAVATVGSVIDNVVYKILGFGTVNTLVQDNEGKERIMAAPEAPEALFQDYGIGNLTNGYAKIDIDPILSKNIRVDETHPMKIFIQLEGDCKGVYVFNKTATSFEVKELQNGNSNVSFSYQIVAFRADEERGGQLSKYSDMRFKPLNRELKVIEKQMNFESQAGKNMTTSEPAINPSPAVRDMKSSQ</sequence>
<name>A0ABP7UG15_9FLAO</name>
<feature type="region of interest" description="Disordered" evidence="1">
    <location>
        <begin position="626"/>
        <end position="652"/>
    </location>
</feature>
<evidence type="ECO:0000313" key="4">
    <source>
        <dbReference type="Proteomes" id="UP001500426"/>
    </source>
</evidence>
<feature type="signal peptide" evidence="2">
    <location>
        <begin position="1"/>
        <end position="18"/>
    </location>
</feature>
<accession>A0ABP7UG15</accession>
<keyword evidence="4" id="KW-1185">Reference proteome</keyword>
<dbReference type="Proteomes" id="UP001500426">
    <property type="component" value="Unassembled WGS sequence"/>
</dbReference>
<evidence type="ECO:0000313" key="3">
    <source>
        <dbReference type="EMBL" id="GAA4042606.1"/>
    </source>
</evidence>
<evidence type="ECO:0008006" key="5">
    <source>
        <dbReference type="Google" id="ProtNLM"/>
    </source>
</evidence>
<comment type="caution">
    <text evidence="3">The sequence shown here is derived from an EMBL/GenBank/DDBJ whole genome shotgun (WGS) entry which is preliminary data.</text>
</comment>
<keyword evidence="2" id="KW-0732">Signal</keyword>
<feature type="compositionally biased region" description="Polar residues" evidence="1">
    <location>
        <begin position="626"/>
        <end position="637"/>
    </location>
</feature>
<dbReference type="RefSeq" id="WP_345090020.1">
    <property type="nucleotide sequence ID" value="NZ_BAABCS010000003.1"/>
</dbReference>
<organism evidence="3 4">
    <name type="scientific">Flavobacterium chungnamense</name>
    <dbReference type="NCBI Taxonomy" id="706182"/>
    <lineage>
        <taxon>Bacteria</taxon>
        <taxon>Pseudomonadati</taxon>
        <taxon>Bacteroidota</taxon>
        <taxon>Flavobacteriia</taxon>
        <taxon>Flavobacteriales</taxon>
        <taxon>Flavobacteriaceae</taxon>
        <taxon>Flavobacterium</taxon>
    </lineage>
</organism>
<dbReference type="EMBL" id="BAABCS010000003">
    <property type="protein sequence ID" value="GAA4042606.1"/>
    <property type="molecule type" value="Genomic_DNA"/>
</dbReference>
<proteinExistence type="predicted"/>
<reference evidence="4" key="1">
    <citation type="journal article" date="2019" name="Int. J. Syst. Evol. Microbiol.">
        <title>The Global Catalogue of Microorganisms (GCM) 10K type strain sequencing project: providing services to taxonomists for standard genome sequencing and annotation.</title>
        <authorList>
            <consortium name="The Broad Institute Genomics Platform"/>
            <consortium name="The Broad Institute Genome Sequencing Center for Infectious Disease"/>
            <person name="Wu L."/>
            <person name="Ma J."/>
        </authorList>
    </citation>
    <scope>NUCLEOTIDE SEQUENCE [LARGE SCALE GENOMIC DNA]</scope>
    <source>
        <strain evidence="4">JCM 17068</strain>
    </source>
</reference>
<evidence type="ECO:0000256" key="2">
    <source>
        <dbReference type="SAM" id="SignalP"/>
    </source>
</evidence>